<dbReference type="RefSeq" id="WP_013053509.1">
    <property type="nucleotide sequence ID" value="NC_014012.1"/>
</dbReference>
<gene>
    <name evidence="2" type="ordered locus">SVI_4255</name>
</gene>
<evidence type="ECO:0000313" key="3">
    <source>
        <dbReference type="Proteomes" id="UP000002350"/>
    </source>
</evidence>
<dbReference type="HOGENOM" id="CLU_183824_0_0_6"/>
<name>D4ZF62_SHEVD</name>
<accession>D4ZF62</accession>
<dbReference type="eggNOG" id="COG1359">
    <property type="taxonomic scope" value="Bacteria"/>
</dbReference>
<dbReference type="PROSITE" id="PS51725">
    <property type="entry name" value="ABM"/>
    <property type="match status" value="1"/>
</dbReference>
<keyword evidence="3" id="KW-1185">Reference proteome</keyword>
<dbReference type="InterPro" id="IPR007138">
    <property type="entry name" value="ABM_dom"/>
</dbReference>
<dbReference type="InterPro" id="IPR011008">
    <property type="entry name" value="Dimeric_a/b-barrel"/>
</dbReference>
<dbReference type="Proteomes" id="UP000002350">
    <property type="component" value="Chromosome"/>
</dbReference>
<proteinExistence type="predicted"/>
<protein>
    <recommendedName>
        <fullName evidence="1">ABM domain-containing protein</fullName>
    </recommendedName>
</protein>
<sequence>MPQGKEAKMIVRIGEFQAAEGKSEDLYDFLQSLSSYITQSKGCISYDVFRKYDSPESFAVIERWLSVEAHKASVDNFPKDQMKAAMPLFGRAPKGSYYQS</sequence>
<evidence type="ECO:0000259" key="1">
    <source>
        <dbReference type="PROSITE" id="PS51725"/>
    </source>
</evidence>
<dbReference type="Pfam" id="PF03992">
    <property type="entry name" value="ABM"/>
    <property type="match status" value="1"/>
</dbReference>
<dbReference type="Gene3D" id="3.30.70.100">
    <property type="match status" value="1"/>
</dbReference>
<evidence type="ECO:0000313" key="2">
    <source>
        <dbReference type="EMBL" id="BAJ04226.1"/>
    </source>
</evidence>
<dbReference type="KEGG" id="svo:SVI_4255"/>
<dbReference type="SUPFAM" id="SSF54909">
    <property type="entry name" value="Dimeric alpha+beta barrel"/>
    <property type="match status" value="1"/>
</dbReference>
<reference evidence="3" key="1">
    <citation type="journal article" date="2010" name="Mol. Biosyst.">
        <title>Complete genome sequence and comparative analysis of Shewanella violacea, a psychrophilic and piezophilic bacterium from deep sea floor sediments.</title>
        <authorList>
            <person name="Aono E."/>
            <person name="Baba T."/>
            <person name="Ara T."/>
            <person name="Nishi T."/>
            <person name="Nakamichi T."/>
            <person name="Inamoto E."/>
            <person name="Toyonaga H."/>
            <person name="Hasegawa M."/>
            <person name="Takai Y."/>
            <person name="Okumura Y."/>
            <person name="Baba M."/>
            <person name="Tomita M."/>
            <person name="Kato C."/>
            <person name="Oshima T."/>
            <person name="Nakasone K."/>
            <person name="Mori H."/>
        </authorList>
    </citation>
    <scope>NUCLEOTIDE SEQUENCE [LARGE SCALE GENOMIC DNA]</scope>
    <source>
        <strain evidence="3">JCM 10179 / CIP 106290 / LMG 19151 / DSS12</strain>
    </source>
</reference>
<dbReference type="STRING" id="637905.SVI_4255"/>
<dbReference type="AlphaFoldDB" id="D4ZF62"/>
<feature type="domain" description="ABM" evidence="1">
    <location>
        <begin position="10"/>
        <end position="98"/>
    </location>
</feature>
<dbReference type="EMBL" id="AP011177">
    <property type="protein sequence ID" value="BAJ04226.1"/>
    <property type="molecule type" value="Genomic_DNA"/>
</dbReference>
<organism evidence="2 3">
    <name type="scientific">Shewanella violacea (strain JCM 10179 / CIP 106290 / LMG 19151 / DSS12)</name>
    <dbReference type="NCBI Taxonomy" id="637905"/>
    <lineage>
        <taxon>Bacteria</taxon>
        <taxon>Pseudomonadati</taxon>
        <taxon>Pseudomonadota</taxon>
        <taxon>Gammaproteobacteria</taxon>
        <taxon>Alteromonadales</taxon>
        <taxon>Shewanellaceae</taxon>
        <taxon>Shewanella</taxon>
    </lineage>
</organism>